<dbReference type="AlphaFoldDB" id="A0A9N9S8Z6"/>
<evidence type="ECO:0008006" key="7">
    <source>
        <dbReference type="Google" id="ProtNLM"/>
    </source>
</evidence>
<evidence type="ECO:0000313" key="5">
    <source>
        <dbReference type="EMBL" id="CAG9810483.1"/>
    </source>
</evidence>
<dbReference type="PANTHER" id="PTHR48043:SF145">
    <property type="entry name" value="FI06409P-RELATED"/>
    <property type="match status" value="1"/>
</dbReference>
<reference evidence="5" key="1">
    <citation type="submission" date="2022-01" db="EMBL/GenBank/DDBJ databases">
        <authorList>
            <person name="King R."/>
        </authorList>
    </citation>
    <scope>NUCLEOTIDE SEQUENCE</scope>
</reference>
<sequence>MKFVQIIAIFCPILVAVETANILGIFPYPYFSHQKIHHAIMKILIERGHNLTIFTTHPQDYGDSPNVTQHIFAETVDIHLKYTDMLMYKQKKLHWSQILMQYEIKAFYESGKKEMEHPEMQRMIRNSEDYNFDLIITECIMCPFLLLAEVFDCPIAMVASSDAPAMIHGMFGNDVNPLKYSESLALPYIHGTMSIFEQINSLIFQAFYELIFNSAFFYNNAALNIEHFGHLGWKIVKSPTDRLSLLLTNTNQAFGHIRPLMPNTIQIGYLHVEKPKEIADLELKKFLDNSENGVIVMALGSRADTRSLGVDNVKQFMAAFNQTNMNVIWKLHEIEEGLEVPHNVEIVSWLPLADVLAHPNVKLLIFHGGLLTSYEAIDREVPMIVFPLAYDQFMNARLMAKNGIALEMDLNDFDGLRLGSAIKEMTKQKYTENIVKMRALAYNQPISSKDLTIWHIENAVRNRFIYAQDFGCMSIWESRSMHLTVYVVVFVGSLYILVRKRILKVHENSV</sequence>
<keyword evidence="2" id="KW-0328">Glycosyltransferase</keyword>
<keyword evidence="4" id="KW-1133">Transmembrane helix</keyword>
<organism evidence="5 6">
    <name type="scientific">Chironomus riparius</name>
    <dbReference type="NCBI Taxonomy" id="315576"/>
    <lineage>
        <taxon>Eukaryota</taxon>
        <taxon>Metazoa</taxon>
        <taxon>Ecdysozoa</taxon>
        <taxon>Arthropoda</taxon>
        <taxon>Hexapoda</taxon>
        <taxon>Insecta</taxon>
        <taxon>Pterygota</taxon>
        <taxon>Neoptera</taxon>
        <taxon>Endopterygota</taxon>
        <taxon>Diptera</taxon>
        <taxon>Nematocera</taxon>
        <taxon>Chironomoidea</taxon>
        <taxon>Chironomidae</taxon>
        <taxon>Chironominae</taxon>
        <taxon>Chironomus</taxon>
    </lineage>
</organism>
<dbReference type="SUPFAM" id="SSF53756">
    <property type="entry name" value="UDP-Glycosyltransferase/glycogen phosphorylase"/>
    <property type="match status" value="1"/>
</dbReference>
<evidence type="ECO:0000256" key="3">
    <source>
        <dbReference type="ARBA" id="ARBA00022679"/>
    </source>
</evidence>
<gene>
    <name evidence="5" type="ORF">CHIRRI_LOCUS13296</name>
</gene>
<dbReference type="GO" id="GO:0008194">
    <property type="term" value="F:UDP-glycosyltransferase activity"/>
    <property type="evidence" value="ECO:0007669"/>
    <property type="project" value="InterPro"/>
</dbReference>
<dbReference type="OrthoDB" id="5835829at2759"/>
<dbReference type="Gene3D" id="3.40.50.2000">
    <property type="entry name" value="Glycogen Phosphorylase B"/>
    <property type="match status" value="1"/>
</dbReference>
<reference evidence="5" key="2">
    <citation type="submission" date="2022-10" db="EMBL/GenBank/DDBJ databases">
        <authorList>
            <consortium name="ENA_rothamsted_submissions"/>
            <consortium name="culmorum"/>
            <person name="King R."/>
        </authorList>
    </citation>
    <scope>NUCLEOTIDE SEQUENCE</scope>
</reference>
<accession>A0A9N9S8Z6</accession>
<dbReference type="InterPro" id="IPR050271">
    <property type="entry name" value="UDP-glycosyltransferase"/>
</dbReference>
<evidence type="ECO:0000256" key="4">
    <source>
        <dbReference type="SAM" id="Phobius"/>
    </source>
</evidence>
<keyword evidence="4" id="KW-0812">Transmembrane</keyword>
<comment type="similarity">
    <text evidence="1">Belongs to the UDP-glycosyltransferase family.</text>
</comment>
<feature type="transmembrane region" description="Helical" evidence="4">
    <location>
        <begin position="480"/>
        <end position="498"/>
    </location>
</feature>
<keyword evidence="3" id="KW-0808">Transferase</keyword>
<evidence type="ECO:0000313" key="6">
    <source>
        <dbReference type="Proteomes" id="UP001153620"/>
    </source>
</evidence>
<dbReference type="CDD" id="cd03784">
    <property type="entry name" value="GT1_Gtf-like"/>
    <property type="match status" value="1"/>
</dbReference>
<dbReference type="InterPro" id="IPR002213">
    <property type="entry name" value="UDP_glucos_trans"/>
</dbReference>
<protein>
    <recommendedName>
        <fullName evidence="7">UDP-glucuronosyltransferase</fullName>
    </recommendedName>
</protein>
<keyword evidence="4" id="KW-0472">Membrane</keyword>
<evidence type="ECO:0000256" key="2">
    <source>
        <dbReference type="ARBA" id="ARBA00022676"/>
    </source>
</evidence>
<dbReference type="PANTHER" id="PTHR48043">
    <property type="entry name" value="EG:EG0003.4 PROTEIN-RELATED"/>
    <property type="match status" value="1"/>
</dbReference>
<name>A0A9N9S8Z6_9DIPT</name>
<keyword evidence="6" id="KW-1185">Reference proteome</keyword>
<evidence type="ECO:0000256" key="1">
    <source>
        <dbReference type="ARBA" id="ARBA00009995"/>
    </source>
</evidence>
<dbReference type="FunFam" id="3.40.50.2000:FF:000050">
    <property type="entry name" value="UDP-glucuronosyltransferase"/>
    <property type="match status" value="1"/>
</dbReference>
<proteinExistence type="inferred from homology"/>
<dbReference type="EMBL" id="OU895880">
    <property type="protein sequence ID" value="CAG9810483.1"/>
    <property type="molecule type" value="Genomic_DNA"/>
</dbReference>
<dbReference type="Pfam" id="PF00201">
    <property type="entry name" value="UDPGT"/>
    <property type="match status" value="1"/>
</dbReference>
<dbReference type="Proteomes" id="UP001153620">
    <property type="component" value="Chromosome 4"/>
</dbReference>